<keyword evidence="5" id="KW-0812">Transmembrane</keyword>
<dbReference type="EMBL" id="JBHSDC010000002">
    <property type="protein sequence ID" value="MFC4230410.1"/>
    <property type="molecule type" value="Genomic_DNA"/>
</dbReference>
<evidence type="ECO:0000256" key="4">
    <source>
        <dbReference type="ARBA" id="ARBA00022452"/>
    </source>
</evidence>
<organism evidence="8 9">
    <name type="scientific">Parasediminibacterium paludis</name>
    <dbReference type="NCBI Taxonomy" id="908966"/>
    <lineage>
        <taxon>Bacteria</taxon>
        <taxon>Pseudomonadati</taxon>
        <taxon>Bacteroidota</taxon>
        <taxon>Chitinophagia</taxon>
        <taxon>Chitinophagales</taxon>
        <taxon>Chitinophagaceae</taxon>
        <taxon>Parasediminibacterium</taxon>
    </lineage>
</organism>
<accession>A0ABV8PUJ5</accession>
<gene>
    <name evidence="8" type="ORF">ACFOW1_00805</name>
</gene>
<reference evidence="9" key="1">
    <citation type="journal article" date="2019" name="Int. J. Syst. Evol. Microbiol.">
        <title>The Global Catalogue of Microorganisms (GCM) 10K type strain sequencing project: providing services to taxonomists for standard genome sequencing and annotation.</title>
        <authorList>
            <consortium name="The Broad Institute Genomics Platform"/>
            <consortium name="The Broad Institute Genome Sequencing Center for Infectious Disease"/>
            <person name="Wu L."/>
            <person name="Ma J."/>
        </authorList>
    </citation>
    <scope>NUCLEOTIDE SEQUENCE [LARGE SCALE GENOMIC DNA]</scope>
    <source>
        <strain evidence="9">CECT 8010</strain>
    </source>
</reference>
<comment type="caution">
    <text evidence="8">The sequence shown here is derived from an EMBL/GenBank/DDBJ whole genome shotgun (WGS) entry which is preliminary data.</text>
</comment>
<keyword evidence="7" id="KW-0998">Cell outer membrane</keyword>
<keyword evidence="4" id="KW-1134">Transmembrane beta strand</keyword>
<evidence type="ECO:0000256" key="2">
    <source>
        <dbReference type="ARBA" id="ARBA00007613"/>
    </source>
</evidence>
<proteinExistence type="inferred from homology"/>
<evidence type="ECO:0000256" key="3">
    <source>
        <dbReference type="ARBA" id="ARBA00022448"/>
    </source>
</evidence>
<evidence type="ECO:0000313" key="9">
    <source>
        <dbReference type="Proteomes" id="UP001595906"/>
    </source>
</evidence>
<keyword evidence="3" id="KW-0813">Transport</keyword>
<dbReference type="SUPFAM" id="SSF56954">
    <property type="entry name" value="Outer membrane efflux proteins (OEP)"/>
    <property type="match status" value="1"/>
</dbReference>
<dbReference type="RefSeq" id="WP_379011551.1">
    <property type="nucleotide sequence ID" value="NZ_JBHSDC010000002.1"/>
</dbReference>
<evidence type="ECO:0000256" key="5">
    <source>
        <dbReference type="ARBA" id="ARBA00022692"/>
    </source>
</evidence>
<name>A0ABV8PUJ5_9BACT</name>
<dbReference type="Pfam" id="PF02321">
    <property type="entry name" value="OEP"/>
    <property type="match status" value="1"/>
</dbReference>
<dbReference type="PANTHER" id="PTHR30026">
    <property type="entry name" value="OUTER MEMBRANE PROTEIN TOLC"/>
    <property type="match status" value="1"/>
</dbReference>
<dbReference type="Gene3D" id="1.20.1600.10">
    <property type="entry name" value="Outer membrane efflux proteins (OEP)"/>
    <property type="match status" value="1"/>
</dbReference>
<evidence type="ECO:0000256" key="1">
    <source>
        <dbReference type="ARBA" id="ARBA00004442"/>
    </source>
</evidence>
<comment type="similarity">
    <text evidence="2">Belongs to the outer membrane factor (OMF) (TC 1.B.17) family.</text>
</comment>
<dbReference type="InterPro" id="IPR003423">
    <property type="entry name" value="OMP_efflux"/>
</dbReference>
<protein>
    <submittedName>
        <fullName evidence="8">TolC family protein</fullName>
    </submittedName>
</protein>
<comment type="subcellular location">
    <subcellularLocation>
        <location evidence="1">Cell outer membrane</location>
    </subcellularLocation>
</comment>
<dbReference type="PANTHER" id="PTHR30026:SF20">
    <property type="entry name" value="OUTER MEMBRANE PROTEIN TOLC"/>
    <property type="match status" value="1"/>
</dbReference>
<keyword evidence="9" id="KW-1185">Reference proteome</keyword>
<keyword evidence="6" id="KW-0472">Membrane</keyword>
<dbReference type="InterPro" id="IPR051906">
    <property type="entry name" value="TolC-like"/>
</dbReference>
<sequence length="463" mass="51452">MATFHFRRCYLLIALIIAIPASCLFAQQHLSLQNLIDTARKNLPLLQQKQAFINASKASITDIKHSFLPQVKFSDQLNMGSDNSIAGSYLPLGITPSTSAGVRSDNNFQPATGNIGVLYSEYELANFGLNSARLSNAQTLVNFSEADLEREAYLLELNIAKLYLNIQKEQYRLNADGQNIERYQSIFNVIRALTLSGLKAGSDSSLAKAELSKTRISYNQTLGSINQLKQQLAYLTGISANHLTIDTLANNAFISQPNNTSVSIDTVNNPLIDYYAKKKAIYVSNDLLIKKSYLPKIILAGSTWARGSSIQYNDQYKSLVTGLGYQRFNYAVGVAVTYNLFNNLYKKDKLAINRYQTQASDFELQQQKLAINSLSLQADNALQTTQANLQELPIQLQSAQATFAQKTAQYKAGLISLIDLTNASFVLYRSQTDYIETLSDWYLAQLDKAAATGNLNQFIQTIK</sequence>
<evidence type="ECO:0000313" key="8">
    <source>
        <dbReference type="EMBL" id="MFC4230410.1"/>
    </source>
</evidence>
<evidence type="ECO:0000256" key="7">
    <source>
        <dbReference type="ARBA" id="ARBA00023237"/>
    </source>
</evidence>
<evidence type="ECO:0000256" key="6">
    <source>
        <dbReference type="ARBA" id="ARBA00023136"/>
    </source>
</evidence>
<dbReference type="Proteomes" id="UP001595906">
    <property type="component" value="Unassembled WGS sequence"/>
</dbReference>